<keyword evidence="1" id="KW-0560">Oxidoreductase</keyword>
<dbReference type="Proteomes" id="UP001248819">
    <property type="component" value="Unassembled WGS sequence"/>
</dbReference>
<dbReference type="PANTHER" id="PTHR43364:SF4">
    <property type="entry name" value="NAD(P)-LINKED OXIDOREDUCTASE SUPERFAMILY PROTEIN"/>
    <property type="match status" value="1"/>
</dbReference>
<dbReference type="PANTHER" id="PTHR43364">
    <property type="entry name" value="NADH-SPECIFIC METHYLGLYOXAL REDUCTASE-RELATED"/>
    <property type="match status" value="1"/>
</dbReference>
<keyword evidence="4" id="KW-1185">Reference proteome</keyword>
<reference evidence="3 4" key="1">
    <citation type="submission" date="2023-09" db="EMBL/GenBank/DDBJ databases">
        <authorList>
            <person name="Rey-Velasco X."/>
        </authorList>
    </citation>
    <scope>NUCLEOTIDE SEQUENCE [LARGE SCALE GENOMIC DNA]</scope>
    <source>
        <strain evidence="3 4">F297</strain>
    </source>
</reference>
<sequence>MKYKTLGKTGLLVSELCLGTMTFGAKGRFAPIGGVQQKEADDLVKQAFDAGVNFIDTANVYSEGVSEEMTGQALRNTSISRDSVILATKVRGTMGEGPNQKGLSRKHIFDEVEASLKRLKTDYIDLYQIHSNDPLTPVDETLRALDDLVKSGKVRYIGASNLAAWKLMKALDYSYYNNVERFASLQAYYTIAGRDLEREIIPLLDDQQVGLMVWSPLAGGLLSGKYSREDEKKSGGRRDKFDFPPVDKDKAFDILDVLKPMAESKGFSAAQLSIAWLLHQSAVTSVIVGAKNADQLSQNLKSTEVKFTSDELEKLDEISALNSEYPGWMLELTGQDRQL</sequence>
<dbReference type="Pfam" id="PF00248">
    <property type="entry name" value="Aldo_ket_red"/>
    <property type="match status" value="1"/>
</dbReference>
<evidence type="ECO:0000259" key="2">
    <source>
        <dbReference type="Pfam" id="PF00248"/>
    </source>
</evidence>
<gene>
    <name evidence="3" type="ORF">RM529_15905</name>
</gene>
<dbReference type="SUPFAM" id="SSF51430">
    <property type="entry name" value="NAD(P)-linked oxidoreductase"/>
    <property type="match status" value="1"/>
</dbReference>
<evidence type="ECO:0000313" key="4">
    <source>
        <dbReference type="Proteomes" id="UP001248819"/>
    </source>
</evidence>
<evidence type="ECO:0000313" key="3">
    <source>
        <dbReference type="EMBL" id="MDT0651639.1"/>
    </source>
</evidence>
<evidence type="ECO:0000256" key="1">
    <source>
        <dbReference type="ARBA" id="ARBA00023002"/>
    </source>
</evidence>
<dbReference type="EMBL" id="JAVRHP010000147">
    <property type="protein sequence ID" value="MDT0651639.1"/>
    <property type="molecule type" value="Genomic_DNA"/>
</dbReference>
<dbReference type="CDD" id="cd19091">
    <property type="entry name" value="AKR_PsAKR"/>
    <property type="match status" value="1"/>
</dbReference>
<feature type="domain" description="NADP-dependent oxidoreductase" evidence="2">
    <location>
        <begin position="15"/>
        <end position="319"/>
    </location>
</feature>
<accession>A0ABU3CZ72</accession>
<proteinExistence type="predicted"/>
<dbReference type="InterPro" id="IPR050523">
    <property type="entry name" value="AKR_Detox_Biosynth"/>
</dbReference>
<name>A0ABU3CZ72_9FLAO</name>
<dbReference type="Gene3D" id="3.20.20.100">
    <property type="entry name" value="NADP-dependent oxidoreductase domain"/>
    <property type="match status" value="1"/>
</dbReference>
<organism evidence="3 4">
    <name type="scientific">Autumnicola edwardsiae</name>
    <dbReference type="NCBI Taxonomy" id="3075594"/>
    <lineage>
        <taxon>Bacteria</taxon>
        <taxon>Pseudomonadati</taxon>
        <taxon>Bacteroidota</taxon>
        <taxon>Flavobacteriia</taxon>
        <taxon>Flavobacteriales</taxon>
        <taxon>Flavobacteriaceae</taxon>
        <taxon>Autumnicola</taxon>
    </lineage>
</organism>
<dbReference type="InterPro" id="IPR023210">
    <property type="entry name" value="NADP_OxRdtase_dom"/>
</dbReference>
<comment type="caution">
    <text evidence="3">The sequence shown here is derived from an EMBL/GenBank/DDBJ whole genome shotgun (WGS) entry which is preliminary data.</text>
</comment>
<dbReference type="RefSeq" id="WP_311485733.1">
    <property type="nucleotide sequence ID" value="NZ_JAVRHP010000147.1"/>
</dbReference>
<protein>
    <submittedName>
        <fullName evidence="3">Aldo/keto reductase</fullName>
    </submittedName>
</protein>
<dbReference type="InterPro" id="IPR036812">
    <property type="entry name" value="NAD(P)_OxRdtase_dom_sf"/>
</dbReference>